<proteinExistence type="predicted"/>
<comment type="caution">
    <text evidence="2">The sequence shown here is derived from an EMBL/GenBank/DDBJ whole genome shotgun (WGS) entry which is preliminary data.</text>
</comment>
<evidence type="ECO:0000313" key="2">
    <source>
        <dbReference type="EMBL" id="NYF89339.1"/>
    </source>
</evidence>
<keyword evidence="1" id="KW-0732">Signal</keyword>
<dbReference type="EMBL" id="JACCCU010000001">
    <property type="protein sequence ID" value="NYF89339.1"/>
    <property type="molecule type" value="Genomic_DNA"/>
</dbReference>
<accession>A0A852VEI4</accession>
<protein>
    <submittedName>
        <fullName evidence="2">Uncharacterized protein</fullName>
    </submittedName>
</protein>
<gene>
    <name evidence="2" type="ORF">HDF08_001406</name>
</gene>
<dbReference type="Proteomes" id="UP000564385">
    <property type="component" value="Unassembled WGS sequence"/>
</dbReference>
<evidence type="ECO:0000256" key="1">
    <source>
        <dbReference type="SAM" id="SignalP"/>
    </source>
</evidence>
<feature type="signal peptide" evidence="1">
    <location>
        <begin position="1"/>
        <end position="23"/>
    </location>
</feature>
<evidence type="ECO:0000313" key="3">
    <source>
        <dbReference type="Proteomes" id="UP000564385"/>
    </source>
</evidence>
<reference evidence="2 3" key="1">
    <citation type="submission" date="2020-07" db="EMBL/GenBank/DDBJ databases">
        <title>Genomic Encyclopedia of Type Strains, Phase IV (KMG-V): Genome sequencing to study the core and pangenomes of soil and plant-associated prokaryotes.</title>
        <authorList>
            <person name="Whitman W."/>
        </authorList>
    </citation>
    <scope>NUCLEOTIDE SEQUENCE [LARGE SCALE GENOMIC DNA]</scope>
    <source>
        <strain evidence="2 3">M8UP22</strain>
    </source>
</reference>
<organism evidence="2 3">
    <name type="scientific">Tunturiibacter lichenicola</name>
    <dbReference type="NCBI Taxonomy" id="2051959"/>
    <lineage>
        <taxon>Bacteria</taxon>
        <taxon>Pseudomonadati</taxon>
        <taxon>Acidobacteriota</taxon>
        <taxon>Terriglobia</taxon>
        <taxon>Terriglobales</taxon>
        <taxon>Acidobacteriaceae</taxon>
        <taxon>Tunturiibacter</taxon>
    </lineage>
</organism>
<feature type="chain" id="PRO_5032936540" evidence="1">
    <location>
        <begin position="24"/>
        <end position="142"/>
    </location>
</feature>
<dbReference type="AlphaFoldDB" id="A0A852VEI4"/>
<sequence>MKNLTAIALFVAAGIATAGSAMAQDHKVTASVPFNFTVNGRTLPAGNYTIGNDSNSPRMLTIADRQKGVALMAITVPDYSSSADNKLVFHHYGNQYFLSEIRTANGSMSCHLTTSKQEKRAKTQAQEEASVRVNSDVLIALK</sequence>
<name>A0A852VEI4_9BACT</name>